<gene>
    <name evidence="3" type="ORF">CGE01nite_25360</name>
</gene>
<feature type="domain" description="HTH cro/C1-type" evidence="2">
    <location>
        <begin position="78"/>
        <end position="132"/>
    </location>
</feature>
<dbReference type="AlphaFoldDB" id="A0A4Y3KQ19"/>
<dbReference type="Pfam" id="PF01381">
    <property type="entry name" value="HTH_3"/>
    <property type="match status" value="1"/>
</dbReference>
<evidence type="ECO:0000313" key="4">
    <source>
        <dbReference type="Proteomes" id="UP000320461"/>
    </source>
</evidence>
<protein>
    <recommendedName>
        <fullName evidence="2">HTH cro/C1-type domain-containing protein</fullName>
    </recommendedName>
</protein>
<feature type="compositionally biased region" description="Basic and acidic residues" evidence="1">
    <location>
        <begin position="25"/>
        <end position="39"/>
    </location>
</feature>
<evidence type="ECO:0000313" key="3">
    <source>
        <dbReference type="EMBL" id="GEA85285.1"/>
    </source>
</evidence>
<keyword evidence="4" id="KW-1185">Reference proteome</keyword>
<feature type="compositionally biased region" description="Basic and acidic residues" evidence="1">
    <location>
        <begin position="50"/>
        <end position="62"/>
    </location>
</feature>
<reference evidence="3 4" key="1">
    <citation type="submission" date="2019-06" db="EMBL/GenBank/DDBJ databases">
        <title>Whole genome shotgun sequence of Cellulomonas gelida NBRC 3748.</title>
        <authorList>
            <person name="Hosoyama A."/>
            <person name="Uohara A."/>
            <person name="Ohji S."/>
            <person name="Ichikawa N."/>
        </authorList>
    </citation>
    <scope>NUCLEOTIDE SEQUENCE [LARGE SCALE GENOMIC DNA]</scope>
    <source>
        <strain evidence="3 4">NBRC 3748</strain>
    </source>
</reference>
<organism evidence="3 4">
    <name type="scientific">Cellulomonas gelida</name>
    <dbReference type="NCBI Taxonomy" id="1712"/>
    <lineage>
        <taxon>Bacteria</taxon>
        <taxon>Bacillati</taxon>
        <taxon>Actinomycetota</taxon>
        <taxon>Actinomycetes</taxon>
        <taxon>Micrococcales</taxon>
        <taxon>Cellulomonadaceae</taxon>
        <taxon>Cellulomonas</taxon>
    </lineage>
</organism>
<name>A0A4Y3KQ19_9CELL</name>
<dbReference type="SMART" id="SM00530">
    <property type="entry name" value="HTH_XRE"/>
    <property type="match status" value="1"/>
</dbReference>
<dbReference type="PROSITE" id="PS50943">
    <property type="entry name" value="HTH_CROC1"/>
    <property type="match status" value="1"/>
</dbReference>
<dbReference type="InterPro" id="IPR010982">
    <property type="entry name" value="Lambda_DNA-bd_dom_sf"/>
</dbReference>
<proteinExistence type="predicted"/>
<accession>A0A4Y3KQ19</accession>
<dbReference type="Gene3D" id="1.10.260.40">
    <property type="entry name" value="lambda repressor-like DNA-binding domains"/>
    <property type="match status" value="1"/>
</dbReference>
<evidence type="ECO:0000259" key="2">
    <source>
        <dbReference type="PROSITE" id="PS50943"/>
    </source>
</evidence>
<evidence type="ECO:0000256" key="1">
    <source>
        <dbReference type="SAM" id="MobiDB-lite"/>
    </source>
</evidence>
<dbReference type="EMBL" id="BJLQ01000030">
    <property type="protein sequence ID" value="GEA85285.1"/>
    <property type="molecule type" value="Genomic_DNA"/>
</dbReference>
<dbReference type="CDD" id="cd00093">
    <property type="entry name" value="HTH_XRE"/>
    <property type="match status" value="1"/>
</dbReference>
<dbReference type="GO" id="GO:0003677">
    <property type="term" value="F:DNA binding"/>
    <property type="evidence" value="ECO:0007669"/>
    <property type="project" value="InterPro"/>
</dbReference>
<sequence>MMNTRPPARRATARVSGARYGGKVSADRTATREATRQPARDVPTGSTLRLDGRTVGRTDETRGGAPMVVLRREIGDVLRDARQRQGRTLREVSSAARVSLGYLSEVERGQKEASSELLQSICAALDVPMSLVLREVSDRVAVAEGLLIPDTVPADLAASMGCTGEGGWARTRSELAPIG</sequence>
<dbReference type="InterPro" id="IPR001387">
    <property type="entry name" value="Cro/C1-type_HTH"/>
</dbReference>
<dbReference type="Proteomes" id="UP000320461">
    <property type="component" value="Unassembled WGS sequence"/>
</dbReference>
<feature type="region of interest" description="Disordered" evidence="1">
    <location>
        <begin position="1"/>
        <end position="63"/>
    </location>
</feature>
<dbReference type="SUPFAM" id="SSF47413">
    <property type="entry name" value="lambda repressor-like DNA-binding domains"/>
    <property type="match status" value="1"/>
</dbReference>
<comment type="caution">
    <text evidence="3">The sequence shown here is derived from an EMBL/GenBank/DDBJ whole genome shotgun (WGS) entry which is preliminary data.</text>
</comment>